<dbReference type="InterPro" id="IPR015943">
    <property type="entry name" value="WD40/YVTN_repeat-like_dom_sf"/>
</dbReference>
<reference evidence="5" key="1">
    <citation type="submission" date="2010-08" db="EMBL/GenBank/DDBJ databases">
        <authorList>
            <consortium name="Caenorhabditis japonica Sequencing Consortium"/>
            <person name="Wilson R.K."/>
        </authorList>
    </citation>
    <scope>NUCLEOTIDE SEQUENCE [LARGE SCALE GENOMIC DNA]</scope>
    <source>
        <strain evidence="5">DF5081</strain>
    </source>
</reference>
<dbReference type="Gene3D" id="2.130.10.10">
    <property type="entry name" value="YVTN repeat-like/Quinoprotein amine dehydrogenase"/>
    <property type="match status" value="1"/>
</dbReference>
<evidence type="ECO:0000256" key="2">
    <source>
        <dbReference type="ARBA" id="ARBA00022737"/>
    </source>
</evidence>
<dbReference type="Proteomes" id="UP000005237">
    <property type="component" value="Unassembled WGS sequence"/>
</dbReference>
<evidence type="ECO:0000313" key="5">
    <source>
        <dbReference type="Proteomes" id="UP000005237"/>
    </source>
</evidence>
<dbReference type="EnsemblMetazoa" id="CJA17310.1">
    <property type="protein sequence ID" value="CJA17310.1"/>
    <property type="gene ID" value="WBGene00136516"/>
</dbReference>
<dbReference type="InterPro" id="IPR036322">
    <property type="entry name" value="WD40_repeat_dom_sf"/>
</dbReference>
<keyword evidence="2" id="KW-0677">Repeat</keyword>
<organism evidence="4 5">
    <name type="scientific">Caenorhabditis japonica</name>
    <dbReference type="NCBI Taxonomy" id="281687"/>
    <lineage>
        <taxon>Eukaryota</taxon>
        <taxon>Metazoa</taxon>
        <taxon>Ecdysozoa</taxon>
        <taxon>Nematoda</taxon>
        <taxon>Chromadorea</taxon>
        <taxon>Rhabditida</taxon>
        <taxon>Rhabditina</taxon>
        <taxon>Rhabditomorpha</taxon>
        <taxon>Rhabditoidea</taxon>
        <taxon>Rhabditidae</taxon>
        <taxon>Peloderinae</taxon>
        <taxon>Caenorhabditis</taxon>
    </lineage>
</organism>
<dbReference type="PROSITE" id="PS00678">
    <property type="entry name" value="WD_REPEATS_1"/>
    <property type="match status" value="1"/>
</dbReference>
<dbReference type="InterPro" id="IPR001680">
    <property type="entry name" value="WD40_rpt"/>
</dbReference>
<dbReference type="PROSITE" id="PS50294">
    <property type="entry name" value="WD_REPEATS_REGION"/>
    <property type="match status" value="1"/>
</dbReference>
<feature type="repeat" description="WD" evidence="3">
    <location>
        <begin position="1"/>
        <end position="40"/>
    </location>
</feature>
<evidence type="ECO:0000313" key="4">
    <source>
        <dbReference type="EnsemblMetazoa" id="CJA17310.1"/>
    </source>
</evidence>
<proteinExistence type="predicted"/>
<reference evidence="4" key="2">
    <citation type="submission" date="2022-06" db="UniProtKB">
        <authorList>
            <consortium name="EnsemblMetazoa"/>
        </authorList>
    </citation>
    <scope>IDENTIFICATION</scope>
    <source>
        <strain evidence="4">DF5081</strain>
    </source>
</reference>
<keyword evidence="5" id="KW-1185">Reference proteome</keyword>
<evidence type="ECO:0000256" key="3">
    <source>
        <dbReference type="PROSITE-ProRule" id="PRU00221"/>
    </source>
</evidence>
<dbReference type="AlphaFoldDB" id="A0A8R1I2D5"/>
<protein>
    <submittedName>
        <fullName evidence="4">WD_REPEATS_REGION domain-containing protein</fullName>
    </submittedName>
</protein>
<dbReference type="PROSITE" id="PS50082">
    <property type="entry name" value="WD_REPEATS_2"/>
    <property type="match status" value="1"/>
</dbReference>
<dbReference type="SUPFAM" id="SSF50978">
    <property type="entry name" value="WD40 repeat-like"/>
    <property type="match status" value="1"/>
</dbReference>
<accession>A0A8R1I2D5</accession>
<dbReference type="Pfam" id="PF00400">
    <property type="entry name" value="WD40"/>
    <property type="match status" value="1"/>
</dbReference>
<keyword evidence="1 3" id="KW-0853">WD repeat</keyword>
<dbReference type="InterPro" id="IPR019775">
    <property type="entry name" value="WD40_repeat_CS"/>
</dbReference>
<sequence length="88" mass="9631">MGHRSAITSLQWFSRRLVATSSDDGSVKLWDVERGVHVRDLVALDSGGQGGCIWRLCSTSTMLACAVGSRNNTEETKVILLDFDSVYP</sequence>
<evidence type="ECO:0000256" key="1">
    <source>
        <dbReference type="ARBA" id="ARBA00022574"/>
    </source>
</evidence>
<name>A0A8R1I2D5_CAEJA</name>